<gene>
    <name evidence="1" type="ORF">ACFPOG_15375</name>
</gene>
<evidence type="ECO:0000313" key="2">
    <source>
        <dbReference type="Proteomes" id="UP001596044"/>
    </source>
</evidence>
<sequence>MNIIPVESKQIAYVQYDDQSSSMIVHYHTGYKASYSNVNQDDYLMIVSSTNRYDSLMRLTETRYIEGSAPEK</sequence>
<dbReference type="Proteomes" id="UP001596044">
    <property type="component" value="Unassembled WGS sequence"/>
</dbReference>
<dbReference type="EMBL" id="JBHSMJ010000020">
    <property type="protein sequence ID" value="MFC5449650.1"/>
    <property type="molecule type" value="Genomic_DNA"/>
</dbReference>
<name>A0ABW0K8D1_9BACL</name>
<accession>A0ABW0K8D1</accession>
<evidence type="ECO:0000313" key="1">
    <source>
        <dbReference type="EMBL" id="MFC5449650.1"/>
    </source>
</evidence>
<proteinExistence type="predicted"/>
<dbReference type="RefSeq" id="WP_270877512.1">
    <property type="nucleotide sequence ID" value="NZ_JAQFVF010000002.1"/>
</dbReference>
<protein>
    <submittedName>
        <fullName evidence="1">KTSC domain-containing protein</fullName>
    </submittedName>
</protein>
<organism evidence="1 2">
    <name type="scientific">Paenibacillus aestuarii</name>
    <dbReference type="NCBI Taxonomy" id="516965"/>
    <lineage>
        <taxon>Bacteria</taxon>
        <taxon>Bacillati</taxon>
        <taxon>Bacillota</taxon>
        <taxon>Bacilli</taxon>
        <taxon>Bacillales</taxon>
        <taxon>Paenibacillaceae</taxon>
        <taxon>Paenibacillus</taxon>
    </lineage>
</organism>
<reference evidence="2" key="1">
    <citation type="journal article" date="2019" name="Int. J. Syst. Evol. Microbiol.">
        <title>The Global Catalogue of Microorganisms (GCM) 10K type strain sequencing project: providing services to taxonomists for standard genome sequencing and annotation.</title>
        <authorList>
            <consortium name="The Broad Institute Genomics Platform"/>
            <consortium name="The Broad Institute Genome Sequencing Center for Infectious Disease"/>
            <person name="Wu L."/>
            <person name="Ma J."/>
        </authorList>
    </citation>
    <scope>NUCLEOTIDE SEQUENCE [LARGE SCALE GENOMIC DNA]</scope>
    <source>
        <strain evidence="2">KACC 11904</strain>
    </source>
</reference>
<keyword evidence="2" id="KW-1185">Reference proteome</keyword>
<comment type="caution">
    <text evidence="1">The sequence shown here is derived from an EMBL/GenBank/DDBJ whole genome shotgun (WGS) entry which is preliminary data.</text>
</comment>